<dbReference type="Gene3D" id="2.60.40.1280">
    <property type="match status" value="1"/>
</dbReference>
<evidence type="ECO:0000313" key="9">
    <source>
        <dbReference type="EMBL" id="EEI83352.1"/>
    </source>
</evidence>
<feature type="compositionally biased region" description="Polar residues" evidence="6">
    <location>
        <begin position="160"/>
        <end position="170"/>
    </location>
</feature>
<evidence type="ECO:0000256" key="3">
    <source>
        <dbReference type="ARBA" id="ARBA00022525"/>
    </source>
</evidence>
<dbReference type="Proteomes" id="UP000003744">
    <property type="component" value="Unassembled WGS sequence"/>
</dbReference>
<protein>
    <submittedName>
        <fullName evidence="9">Uncharacterized protein</fullName>
    </submittedName>
</protein>
<feature type="compositionally biased region" description="Polar residues" evidence="6">
    <location>
        <begin position="505"/>
        <end position="522"/>
    </location>
</feature>
<evidence type="ECO:0000259" key="8">
    <source>
        <dbReference type="Pfam" id="PF17961"/>
    </source>
</evidence>
<dbReference type="InterPro" id="IPR008966">
    <property type="entry name" value="Adhesion_dom_sf"/>
</dbReference>
<keyword evidence="3" id="KW-0964">Secreted</keyword>
<evidence type="ECO:0000313" key="10">
    <source>
        <dbReference type="Proteomes" id="UP000003744"/>
    </source>
</evidence>
<feature type="region of interest" description="Disordered" evidence="6">
    <location>
        <begin position="505"/>
        <end position="524"/>
    </location>
</feature>
<dbReference type="GO" id="GO:0007155">
    <property type="term" value="P:cell adhesion"/>
    <property type="evidence" value="ECO:0007669"/>
    <property type="project" value="InterPro"/>
</dbReference>
<dbReference type="eggNOG" id="COG4932">
    <property type="taxonomic scope" value="Bacteria"/>
</dbReference>
<keyword evidence="4" id="KW-0732">Signal</keyword>
<keyword evidence="2" id="KW-0134">Cell wall</keyword>
<dbReference type="InterPro" id="IPR011252">
    <property type="entry name" value="Fibrogen-bd_dom1"/>
</dbReference>
<feature type="domain" description="SDR-like Ig" evidence="8">
    <location>
        <begin position="180"/>
        <end position="277"/>
    </location>
</feature>
<feature type="region of interest" description="Disordered" evidence="6">
    <location>
        <begin position="1117"/>
        <end position="1140"/>
    </location>
</feature>
<evidence type="ECO:0000256" key="5">
    <source>
        <dbReference type="ARBA" id="ARBA00023088"/>
    </source>
</evidence>
<dbReference type="eggNOG" id="COG1766">
    <property type="taxonomic scope" value="Bacteria"/>
</dbReference>
<organism evidence="9 10">
    <name type="scientific">Anaerococcus tetradius ATCC 35098</name>
    <dbReference type="NCBI Taxonomy" id="525255"/>
    <lineage>
        <taxon>Bacteria</taxon>
        <taxon>Bacillati</taxon>
        <taxon>Bacillota</taxon>
        <taxon>Tissierellia</taxon>
        <taxon>Tissierellales</taxon>
        <taxon>Peptoniphilaceae</taxon>
        <taxon>Anaerococcus</taxon>
    </lineage>
</organism>
<feature type="region of interest" description="Disordered" evidence="6">
    <location>
        <begin position="1012"/>
        <end position="1034"/>
    </location>
</feature>
<dbReference type="HOGENOM" id="CLU_269439_0_0_9"/>
<dbReference type="Pfam" id="PF17961">
    <property type="entry name" value="Big_8"/>
    <property type="match status" value="1"/>
</dbReference>
<evidence type="ECO:0000256" key="4">
    <source>
        <dbReference type="ARBA" id="ARBA00022729"/>
    </source>
</evidence>
<dbReference type="NCBIfam" id="TIGR04308">
    <property type="entry name" value="repeat_SSSPR51"/>
    <property type="match status" value="12"/>
</dbReference>
<feature type="region of interest" description="Disordered" evidence="6">
    <location>
        <begin position="749"/>
        <end position="770"/>
    </location>
</feature>
<feature type="non-terminal residue" evidence="9">
    <location>
        <position position="1214"/>
    </location>
</feature>
<proteinExistence type="predicted"/>
<comment type="caution">
    <text evidence="9">The sequence shown here is derived from an EMBL/GenBank/DDBJ whole genome shotgun (WGS) entry which is preliminary data.</text>
</comment>
<evidence type="ECO:0000256" key="1">
    <source>
        <dbReference type="ARBA" id="ARBA00004168"/>
    </source>
</evidence>
<feature type="region of interest" description="Disordered" evidence="6">
    <location>
        <begin position="1"/>
        <end position="148"/>
    </location>
</feature>
<dbReference type="RefSeq" id="WP_004836314.1">
    <property type="nucleotide sequence ID" value="NZ_GG666295.1"/>
</dbReference>
<feature type="region of interest" description="Disordered" evidence="6">
    <location>
        <begin position="160"/>
        <end position="179"/>
    </location>
</feature>
<evidence type="ECO:0000256" key="6">
    <source>
        <dbReference type="SAM" id="MobiDB-lite"/>
    </source>
</evidence>
<reference evidence="9 10" key="1">
    <citation type="submission" date="2009-01" db="EMBL/GenBank/DDBJ databases">
        <authorList>
            <person name="Qin X."/>
            <person name="Bachman B."/>
            <person name="Battles P."/>
            <person name="Bell A."/>
            <person name="Bess C."/>
            <person name="Bickham C."/>
            <person name="Chaboub L."/>
            <person name="Chen D."/>
            <person name="Coyle M."/>
            <person name="Deiros D.R."/>
            <person name="Dinh H."/>
            <person name="Forbes L."/>
            <person name="Fowler G."/>
            <person name="Francisco L."/>
            <person name="Fu Q."/>
            <person name="Gubbala S."/>
            <person name="Hale W."/>
            <person name="Han Y."/>
            <person name="Hemphill L."/>
            <person name="Highlander S.K."/>
            <person name="Hirani K."/>
            <person name="Hogues M."/>
            <person name="Jackson L."/>
            <person name="Jakkamsetti A."/>
            <person name="Javaid M."/>
            <person name="Jiang H."/>
            <person name="Korchina V."/>
            <person name="Kovar C."/>
            <person name="Lara F."/>
            <person name="Lee S."/>
            <person name="Mata R."/>
            <person name="Mathew T."/>
            <person name="Moen C."/>
            <person name="Morales K."/>
            <person name="Munidasa M."/>
            <person name="Nazareth L."/>
            <person name="Ngo R."/>
            <person name="Nguyen L."/>
            <person name="Okwuonu G."/>
            <person name="Ongeri F."/>
            <person name="Patil S."/>
            <person name="Petrosino J."/>
            <person name="Pham C."/>
            <person name="Pham P."/>
            <person name="Pu L.-L."/>
            <person name="Puazo M."/>
            <person name="Raj R."/>
            <person name="Reid J."/>
            <person name="Rouhana J."/>
            <person name="Saada N."/>
            <person name="Shang Y."/>
            <person name="Simmons D."/>
            <person name="Thornton R."/>
            <person name="Warren J."/>
            <person name="Weissenberger G."/>
            <person name="Zhang J."/>
            <person name="Zhang L."/>
            <person name="Zhou C."/>
            <person name="Zhu D."/>
            <person name="Muzny D."/>
            <person name="Worley K."/>
            <person name="Gibbs R."/>
        </authorList>
    </citation>
    <scope>NUCLEOTIDE SEQUENCE [LARGE SCALE GENOMIC DNA]</scope>
    <source>
        <strain evidence="9 10">ATCC 35098</strain>
    </source>
</reference>
<dbReference type="SUPFAM" id="SSF49401">
    <property type="entry name" value="Bacterial adhesins"/>
    <property type="match status" value="2"/>
</dbReference>
<dbReference type="Pfam" id="PF18877">
    <property type="entry name" value="SSSPR-51"/>
    <property type="match status" value="5"/>
</dbReference>
<comment type="subcellular location">
    <subcellularLocation>
        <location evidence="1">Secreted</location>
        <location evidence="1">Cell wall</location>
        <topology evidence="1">Peptidoglycan-anchor</topology>
    </subcellularLocation>
</comment>
<dbReference type="AlphaFoldDB" id="C2CGE8"/>
<dbReference type="InterPro" id="IPR041171">
    <property type="entry name" value="SDR_Ig"/>
</dbReference>
<feature type="compositionally biased region" description="Basic and acidic residues" evidence="6">
    <location>
        <begin position="55"/>
        <end position="137"/>
    </location>
</feature>
<accession>C2CGE8</accession>
<keyword evidence="5" id="KW-0572">Peptidoglycan-anchor</keyword>
<gene>
    <name evidence="9" type="ORF">HMPREF0077_0558</name>
</gene>
<sequence>MKIQRGGGTQADLKQANDSSSKTANDINKKEEDKANAQAPQALTAEPKKQAPAQTEEKKEATASNKETKLDEKEKVAPTEEKKEDKAVSEEEKKQEEKDSKETENKEEKDKNKKTEDKKDEEKDKEAKAEAENREATGEAQTGKDISDRLENLVTKIRANTKNPDGNTVTPLRGPVNDNEGQDVGLDISFDVPATVKEGDYFEVKLSDSLNGYGATSKDVVYDPYLYVGNDVVAKGIYDPISNTFKYVFTKEAEKYGKFHQDINEVLYIDPKRVPNSTPDVDIFAKLGSHNIANKVNVDYSLELKEGDANIDSNGVGKINELDSKNGHYEETYYVNYAGKTQHGTELTFKNDDKAEAYGKITESKAVFDQEVLDSVKVYRVKDPNKLNSSFDVDASDANLEELATSEYTKEIIPIEDGLKIKFKNEGSTDTYVVKYKGKYDSKKFVQITSKVIADPTKPYETATHSSNVSLTSAKSAPKADIGKFMEFHVYQTLNEDGTVKTTDYASDPENYSSGNTQQTYTTEKKDRPGYEIYKVDRPDGAVADEFGNKITSNFRAGKKDVVTYYYRKIQPNHTVWIDEEGNDVKNVENGLKEKGDTPAGYTFVESKENEKQKDGSTKNTHIYHKIITNWVEENTGKVLKTKEDGAKPDTEGDDIKDYHKVKDLTDQKTGDVTNIYHKIITKWIEENTNKVLRGPEDGSKPDDDNIWDIPEYKLVRTETNPDNGDVTNIYKKIDVNYTAWVDDEGNRIKQPEKDLKERGDDPEGYKFTKTTEIDENGTKTRIHHYHKIVTNWIEDKTEKPLQDSQEGAKPDTDGNDIAEYKYLRTKVDNKTGDVTNIYHKIVTNWKEDHKGTVLRTQEVGEKPDTDGNDIENYKWIRTDTDPDTGDITNYYHKIKTYWVEMEKNNTLKDPEDGAHPDDDGVWDIPDYGLVRTTVNPDTGDVTNIYKKIVPPFTVWVDEDGKQIKNPEDGLKEKGKDPEGYKFVKSKEKEQLPDGGWKNTHTYHKIVTNWVEDGKNDPLKPQEDGAHPDNEGDDIKDYYLVMTKEDKKTGDVLNVYRQRTTSYVDEGGDEIEGNPTENGVKEKKTIKDYEFVKTRTDKNGNVTHVYKKVVKPKTVWEDEDGNPVKDPKEGTEEKGKDPEGYTYLRTKDGDKLRRHVYHKIVTKWLEEKTGEVLKTKEAGQHPDDNGDDIKDYVFVTTIVDKETGDVTNVYKKIV</sequence>
<dbReference type="Pfam" id="PF10425">
    <property type="entry name" value="SdrG_C_C"/>
    <property type="match status" value="1"/>
</dbReference>
<name>C2CGE8_9FIRM</name>
<dbReference type="Gene3D" id="2.60.40.1290">
    <property type="match status" value="1"/>
</dbReference>
<dbReference type="EMBL" id="ACGC01000018">
    <property type="protein sequence ID" value="EEI83352.1"/>
    <property type="molecule type" value="Genomic_DNA"/>
</dbReference>
<feature type="compositionally biased region" description="Polar residues" evidence="6">
    <location>
        <begin position="16"/>
        <end position="26"/>
    </location>
</feature>
<dbReference type="InterPro" id="IPR011266">
    <property type="entry name" value="Adhesin_Fg-bd_dom_2"/>
</dbReference>
<feature type="compositionally biased region" description="Basic and acidic residues" evidence="6">
    <location>
        <begin position="1122"/>
        <end position="1140"/>
    </location>
</feature>
<evidence type="ECO:0000256" key="2">
    <source>
        <dbReference type="ARBA" id="ARBA00022512"/>
    </source>
</evidence>
<evidence type="ECO:0000259" key="7">
    <source>
        <dbReference type="Pfam" id="PF10425"/>
    </source>
</evidence>
<feature type="domain" description="Fibrinogen-binding" evidence="7">
    <location>
        <begin position="310"/>
        <end position="465"/>
    </location>
</feature>
<feature type="region of interest" description="Disordered" evidence="6">
    <location>
        <begin position="797"/>
        <end position="816"/>
    </location>
</feature>
<dbReference type="InterPro" id="IPR027579">
    <property type="entry name" value="SSSPR51_Rpt"/>
</dbReference>